<dbReference type="InterPro" id="IPR006680">
    <property type="entry name" value="Amidohydro-rel"/>
</dbReference>
<feature type="domain" description="Amidohydrolase-related" evidence="2">
    <location>
        <begin position="3"/>
        <end position="264"/>
    </location>
</feature>
<dbReference type="GO" id="GO:0019748">
    <property type="term" value="P:secondary metabolic process"/>
    <property type="evidence" value="ECO:0007669"/>
    <property type="project" value="TreeGrafter"/>
</dbReference>
<dbReference type="CDD" id="cd01292">
    <property type="entry name" value="metallo-dependent_hydrolases"/>
    <property type="match status" value="1"/>
</dbReference>
<keyword evidence="4" id="KW-1185">Reference proteome</keyword>
<reference evidence="3 4" key="1">
    <citation type="submission" date="2016-11" db="EMBL/GenBank/DDBJ databases">
        <authorList>
            <person name="Jaros S."/>
            <person name="Januszkiewicz K."/>
            <person name="Wedrychowicz H."/>
        </authorList>
    </citation>
    <scope>NUCLEOTIDE SEQUENCE [LARGE SCALE GENOMIC DNA]</scope>
    <source>
        <strain evidence="3 4">DSM 10068</strain>
    </source>
</reference>
<keyword evidence="1" id="KW-0456">Lyase</keyword>
<dbReference type="GO" id="GO:0016787">
    <property type="term" value="F:hydrolase activity"/>
    <property type="evidence" value="ECO:0007669"/>
    <property type="project" value="InterPro"/>
</dbReference>
<proteinExistence type="predicted"/>
<dbReference type="PANTHER" id="PTHR21240">
    <property type="entry name" value="2-AMINO-3-CARBOXYLMUCONATE-6-SEMIALDEHYDE DECARBOXYLASE"/>
    <property type="match status" value="1"/>
</dbReference>
<evidence type="ECO:0000313" key="4">
    <source>
        <dbReference type="Proteomes" id="UP000183995"/>
    </source>
</evidence>
<organism evidence="3 4">
    <name type="scientific">Sporobacter termitidis DSM 10068</name>
    <dbReference type="NCBI Taxonomy" id="1123282"/>
    <lineage>
        <taxon>Bacteria</taxon>
        <taxon>Bacillati</taxon>
        <taxon>Bacillota</taxon>
        <taxon>Clostridia</taxon>
        <taxon>Eubacteriales</taxon>
        <taxon>Oscillospiraceae</taxon>
        <taxon>Sporobacter</taxon>
    </lineage>
</organism>
<accession>A0A1M5Z9J4</accession>
<name>A0A1M5Z9J4_9FIRM</name>
<evidence type="ECO:0000256" key="1">
    <source>
        <dbReference type="ARBA" id="ARBA00023239"/>
    </source>
</evidence>
<dbReference type="SUPFAM" id="SSF51556">
    <property type="entry name" value="Metallo-dependent hydrolases"/>
    <property type="match status" value="1"/>
</dbReference>
<evidence type="ECO:0000259" key="2">
    <source>
        <dbReference type="Pfam" id="PF04909"/>
    </source>
</evidence>
<dbReference type="STRING" id="1123282.SAMN02745823_03418"/>
<protein>
    <recommendedName>
        <fullName evidence="2">Amidohydrolase-related domain-containing protein</fullName>
    </recommendedName>
</protein>
<dbReference type="OrthoDB" id="9771932at2"/>
<dbReference type="PANTHER" id="PTHR21240:SF28">
    <property type="entry name" value="ISO-OROTATE DECARBOXYLASE (EUROFUNG)"/>
    <property type="match status" value="1"/>
</dbReference>
<dbReference type="AlphaFoldDB" id="A0A1M5Z9J4"/>
<evidence type="ECO:0000313" key="3">
    <source>
        <dbReference type="EMBL" id="SHI20890.1"/>
    </source>
</evidence>
<dbReference type="GO" id="GO:0016831">
    <property type="term" value="F:carboxy-lyase activity"/>
    <property type="evidence" value="ECO:0007669"/>
    <property type="project" value="InterPro"/>
</dbReference>
<gene>
    <name evidence="3" type="ORF">SAMN02745823_03418</name>
</gene>
<dbReference type="InterPro" id="IPR032465">
    <property type="entry name" value="ACMSD"/>
</dbReference>
<dbReference type="Gene3D" id="3.20.20.140">
    <property type="entry name" value="Metal-dependent hydrolases"/>
    <property type="match status" value="1"/>
</dbReference>
<dbReference type="GO" id="GO:0005737">
    <property type="term" value="C:cytoplasm"/>
    <property type="evidence" value="ECO:0007669"/>
    <property type="project" value="TreeGrafter"/>
</dbReference>
<dbReference type="EMBL" id="FQXV01000015">
    <property type="protein sequence ID" value="SHI20890.1"/>
    <property type="molecule type" value="Genomic_DNA"/>
</dbReference>
<dbReference type="Proteomes" id="UP000183995">
    <property type="component" value="Unassembled WGS sequence"/>
</dbReference>
<dbReference type="InterPro" id="IPR032466">
    <property type="entry name" value="Metal_Hydrolase"/>
</dbReference>
<dbReference type="RefSeq" id="WP_073081788.1">
    <property type="nucleotide sequence ID" value="NZ_FQXV01000015.1"/>
</dbReference>
<dbReference type="Pfam" id="PF04909">
    <property type="entry name" value="Amidohydro_2"/>
    <property type="match status" value="1"/>
</dbReference>
<sequence length="264" mass="29384">MLIDFHTHVFPDALAQRALGALVENIDGAFRPVTDATVSGLLAHMATSGVDVSVVQPVITKQKQLYALNTWAASIRSDKIVPFGGIYPHTDDYKRDIDFVVSLGLKGLKFHCEYQDFIIDTPEMLRIYDYALSRGLILLHHAGFDPGYKGPLKSSPKRFANIVDAMKGGVIIAAHFGGHGEWDDVERYLVGKDIYLDTSMGFEYYPQDQFLRIVKNHGADKVLFASDSPWSNAKTELEHLRALPLGDREKALILGENARRLLGI</sequence>